<dbReference type="InterPro" id="IPR012789">
    <property type="entry name" value="Protocat_PcaB-like"/>
</dbReference>
<dbReference type="InterPro" id="IPR020557">
    <property type="entry name" value="Fumarate_lyase_CS"/>
</dbReference>
<comment type="similarity">
    <text evidence="1">Belongs to the class-II fumarase/aspartase family.</text>
</comment>
<sequence>MYARDFACICAYRVRNVAIVESGANHAYRVSPREAIPRRHVSLSADSTFEATGRLTDLICGTGPMNAVWSPGATVQRMLDVEAALARASAEHGVIPHSAVPAIVAACDARHIDAPALMAGAAQGGNLAIPLVKQLTAHVRKADAEAAKYVHWGATSQDIIDTGCVLQLQATLVQLDIDLRLACDALATQARAHRATPMIGRTWLQQALPITLGLKFAQWLDALTRHRERLHALRERVLVLQFGGAAGTLASLRDAAPAVAQSLADDLGLRLPALPWHTQRDRIAEAATFFGMLIGTLGKIARDISLQMQTEIGELAEPAGAGKGGSSTMPHKRNPVGCAAVLTAATRAPALVATVLAGMVQEHERALGGWQAEWEALPDLARLAGGALAQIRDMVGGLEVDTARLASNLDITRGLILGEAVMLALGDAIGRLDAHHLVEQCSKAAIRDGRTLFELLSENPEVTRHLDAQQLKDLLDPAHYVGQAHALVDAALALHQAFEP</sequence>
<dbReference type="SMART" id="SM00998">
    <property type="entry name" value="ADSL_C"/>
    <property type="match status" value="1"/>
</dbReference>
<evidence type="ECO:0000256" key="1">
    <source>
        <dbReference type="ARBA" id="ARBA00034772"/>
    </source>
</evidence>
<evidence type="ECO:0000259" key="3">
    <source>
        <dbReference type="SMART" id="SM00998"/>
    </source>
</evidence>
<dbReference type="GO" id="GO:0016829">
    <property type="term" value="F:lyase activity"/>
    <property type="evidence" value="ECO:0007669"/>
    <property type="project" value="UniProtKB-ARBA"/>
</dbReference>
<dbReference type="InterPro" id="IPR000362">
    <property type="entry name" value="Fumarate_lyase_fam"/>
</dbReference>
<keyword evidence="5" id="KW-1185">Reference proteome</keyword>
<dbReference type="GO" id="GO:0047472">
    <property type="term" value="F:3-carboxy-cis,cis-muconate cycloisomerase activity"/>
    <property type="evidence" value="ECO:0007669"/>
    <property type="project" value="UniProtKB-UniRule"/>
</dbReference>
<dbReference type="FunFam" id="1.20.200.10:FF:000014">
    <property type="entry name" value="3-carboxy-cis,cis-muconate cycloisomerase"/>
    <property type="match status" value="1"/>
</dbReference>
<dbReference type="AlphaFoldDB" id="A0A494XQ30"/>
<evidence type="ECO:0000313" key="4">
    <source>
        <dbReference type="EMBL" id="RKP51922.1"/>
    </source>
</evidence>
<gene>
    <name evidence="4" type="ORF">D7S86_18445</name>
</gene>
<dbReference type="PRINTS" id="PR00145">
    <property type="entry name" value="ARGSUCLYASE"/>
</dbReference>
<keyword evidence="4" id="KW-0413">Isomerase</keyword>
<dbReference type="Proteomes" id="UP000270342">
    <property type="component" value="Unassembled WGS sequence"/>
</dbReference>
<dbReference type="GO" id="GO:0019619">
    <property type="term" value="P:3,4-dihydroxybenzoate catabolic process"/>
    <property type="evidence" value="ECO:0007669"/>
    <property type="project" value="InterPro"/>
</dbReference>
<dbReference type="NCBIfam" id="TIGR02426">
    <property type="entry name" value="protocat_pcaB"/>
    <property type="match status" value="1"/>
</dbReference>
<dbReference type="EC" id="5.5.1.2" evidence="2"/>
<dbReference type="PROSITE" id="PS00163">
    <property type="entry name" value="FUMARATE_LYASES"/>
    <property type="match status" value="1"/>
</dbReference>
<name>A0A494XQ30_9BURK</name>
<dbReference type="EMBL" id="RBZU01000008">
    <property type="protein sequence ID" value="RKP51922.1"/>
    <property type="molecule type" value="Genomic_DNA"/>
</dbReference>
<dbReference type="Pfam" id="PF10397">
    <property type="entry name" value="ADSL_C"/>
    <property type="match status" value="1"/>
</dbReference>
<comment type="caution">
    <text evidence="4">The sequence shown here is derived from an EMBL/GenBank/DDBJ whole genome shotgun (WGS) entry which is preliminary data.</text>
</comment>
<proteinExistence type="inferred from homology"/>
<dbReference type="Gene3D" id="1.10.40.30">
    <property type="entry name" value="Fumarase/aspartase (C-terminal domain)"/>
    <property type="match status" value="1"/>
</dbReference>
<accession>A0A494XQ30</accession>
<dbReference type="InterPro" id="IPR019468">
    <property type="entry name" value="AdenyloSucc_lyase_C"/>
</dbReference>
<dbReference type="Pfam" id="PF00206">
    <property type="entry name" value="Lyase_1"/>
    <property type="match status" value="1"/>
</dbReference>
<organism evidence="4 5">
    <name type="scientific">Pararobbsia silviterrae</name>
    <dbReference type="NCBI Taxonomy" id="1792498"/>
    <lineage>
        <taxon>Bacteria</taxon>
        <taxon>Pseudomonadati</taxon>
        <taxon>Pseudomonadota</taxon>
        <taxon>Betaproteobacteria</taxon>
        <taxon>Burkholderiales</taxon>
        <taxon>Burkholderiaceae</taxon>
        <taxon>Pararobbsia</taxon>
    </lineage>
</organism>
<dbReference type="InterPro" id="IPR008948">
    <property type="entry name" value="L-Aspartase-like"/>
</dbReference>
<feature type="domain" description="Adenylosuccinate lyase C-terminal" evidence="3">
    <location>
        <begin position="413"/>
        <end position="492"/>
    </location>
</feature>
<evidence type="ECO:0000256" key="2">
    <source>
        <dbReference type="NCBIfam" id="TIGR02426"/>
    </source>
</evidence>
<evidence type="ECO:0000313" key="5">
    <source>
        <dbReference type="Proteomes" id="UP000270342"/>
    </source>
</evidence>
<reference evidence="4 5" key="1">
    <citation type="submission" date="2018-10" db="EMBL/GenBank/DDBJ databases">
        <title>Robbsia sp. DHC34, isolated from soil.</title>
        <authorList>
            <person name="Gao Z.-H."/>
            <person name="Qiu L.-H."/>
        </authorList>
    </citation>
    <scope>NUCLEOTIDE SEQUENCE [LARGE SCALE GENOMIC DNA]</scope>
    <source>
        <strain evidence="4 5">DHC34</strain>
    </source>
</reference>
<dbReference type="PANTHER" id="PTHR43172:SF2">
    <property type="entry name" value="ADENYLOSUCCINATE LYASE C-TERMINAL DOMAIN-CONTAINING PROTEIN"/>
    <property type="match status" value="1"/>
</dbReference>
<dbReference type="InterPro" id="IPR022761">
    <property type="entry name" value="Fumarate_lyase_N"/>
</dbReference>
<dbReference type="Gene3D" id="1.20.200.10">
    <property type="entry name" value="Fumarase/aspartase (Central domain)"/>
    <property type="match status" value="1"/>
</dbReference>
<dbReference type="CDD" id="cd01597">
    <property type="entry name" value="pCLME"/>
    <property type="match status" value="1"/>
</dbReference>
<dbReference type="PRINTS" id="PR00149">
    <property type="entry name" value="FUMRATELYASE"/>
</dbReference>
<dbReference type="NCBIfam" id="NF006554">
    <property type="entry name" value="PRK09053.1"/>
    <property type="match status" value="1"/>
</dbReference>
<dbReference type="SUPFAM" id="SSF48557">
    <property type="entry name" value="L-aspartase-like"/>
    <property type="match status" value="1"/>
</dbReference>
<dbReference type="PANTHER" id="PTHR43172">
    <property type="entry name" value="ADENYLOSUCCINATE LYASE"/>
    <property type="match status" value="1"/>
</dbReference>
<protein>
    <recommendedName>
        <fullName evidence="2">3-carboxy-cis,cis-muconate cycloisomerase</fullName>
        <ecNumber evidence="2">5.5.1.2</ecNumber>
    </recommendedName>
</protein>
<dbReference type="OrthoDB" id="9768878at2"/>